<evidence type="ECO:0000256" key="3">
    <source>
        <dbReference type="RuleBase" id="RU361235"/>
    </source>
</evidence>
<gene>
    <name evidence="5" type="ORF">BTJ68_10296</name>
</gene>
<dbReference type="InParanoid" id="A0A1Z5SXU4"/>
<accession>A0A1Z5SXU4</accession>
<evidence type="ECO:0000256" key="1">
    <source>
        <dbReference type="ARBA" id="ARBA00005964"/>
    </source>
</evidence>
<dbReference type="Proteomes" id="UP000194280">
    <property type="component" value="Unassembled WGS sequence"/>
</dbReference>
<evidence type="ECO:0000259" key="4">
    <source>
        <dbReference type="Pfam" id="PF00135"/>
    </source>
</evidence>
<dbReference type="SUPFAM" id="SSF53474">
    <property type="entry name" value="alpha/beta-Hydrolases"/>
    <property type="match status" value="1"/>
</dbReference>
<reference evidence="5 6" key="1">
    <citation type="submission" date="2017-01" db="EMBL/GenBank/DDBJ databases">
        <title>The recent genome duplication of the halophilic yeast Hortaea werneckii: insights from long-read sequencing.</title>
        <authorList>
            <person name="Sinha S."/>
            <person name="Flibotte S."/>
            <person name="Neira M."/>
            <person name="Lenassi M."/>
            <person name="Gostincar C."/>
            <person name="Stajich J.E."/>
            <person name="Nislow C.E."/>
        </authorList>
    </citation>
    <scope>NUCLEOTIDE SEQUENCE [LARGE SCALE GENOMIC DNA]</scope>
    <source>
        <strain evidence="5 6">EXF-2000</strain>
    </source>
</reference>
<proteinExistence type="inferred from homology"/>
<evidence type="ECO:0000256" key="2">
    <source>
        <dbReference type="ARBA" id="ARBA00022801"/>
    </source>
</evidence>
<organism evidence="5 6">
    <name type="scientific">Hortaea werneckii EXF-2000</name>
    <dbReference type="NCBI Taxonomy" id="1157616"/>
    <lineage>
        <taxon>Eukaryota</taxon>
        <taxon>Fungi</taxon>
        <taxon>Dikarya</taxon>
        <taxon>Ascomycota</taxon>
        <taxon>Pezizomycotina</taxon>
        <taxon>Dothideomycetes</taxon>
        <taxon>Dothideomycetidae</taxon>
        <taxon>Mycosphaerellales</taxon>
        <taxon>Teratosphaeriaceae</taxon>
        <taxon>Hortaea</taxon>
    </lineage>
</organism>
<dbReference type="EC" id="3.1.1.-" evidence="3"/>
<dbReference type="PANTHER" id="PTHR43142:SF3">
    <property type="entry name" value="PUTATIVE (AFU_ORTHOLOGUE AFUA_3G09070)-RELATED"/>
    <property type="match status" value="1"/>
</dbReference>
<evidence type="ECO:0000313" key="6">
    <source>
        <dbReference type="Proteomes" id="UP000194280"/>
    </source>
</evidence>
<dbReference type="STRING" id="1157616.A0A1Z5SXU4"/>
<dbReference type="InterPro" id="IPR019826">
    <property type="entry name" value="Carboxylesterase_B_AS"/>
</dbReference>
<dbReference type="InterPro" id="IPR002018">
    <property type="entry name" value="CarbesteraseB"/>
</dbReference>
<dbReference type="PROSITE" id="PS00122">
    <property type="entry name" value="CARBOXYLESTERASE_B_1"/>
    <property type="match status" value="1"/>
</dbReference>
<feature type="signal peptide" evidence="3">
    <location>
        <begin position="1"/>
        <end position="18"/>
    </location>
</feature>
<dbReference type="VEuPathDB" id="FungiDB:BTJ68_10296"/>
<dbReference type="Gene3D" id="3.40.50.1820">
    <property type="entry name" value="alpha/beta hydrolase"/>
    <property type="match status" value="1"/>
</dbReference>
<evidence type="ECO:0000313" key="5">
    <source>
        <dbReference type="EMBL" id="OTA25815.1"/>
    </source>
</evidence>
<comment type="similarity">
    <text evidence="1 3">Belongs to the type-B carboxylesterase/lipase family.</text>
</comment>
<dbReference type="InterPro" id="IPR000997">
    <property type="entry name" value="Cholinesterase"/>
</dbReference>
<dbReference type="AlphaFoldDB" id="A0A1Z5SXU4"/>
<dbReference type="EMBL" id="MUNK01000196">
    <property type="protein sequence ID" value="OTA25815.1"/>
    <property type="molecule type" value="Genomic_DNA"/>
</dbReference>
<dbReference type="GO" id="GO:0004104">
    <property type="term" value="F:cholinesterase activity"/>
    <property type="evidence" value="ECO:0007669"/>
    <property type="project" value="InterPro"/>
</dbReference>
<protein>
    <recommendedName>
        <fullName evidence="3">Carboxylic ester hydrolase</fullName>
        <ecNumber evidence="3">3.1.1.-</ecNumber>
    </recommendedName>
</protein>
<feature type="domain" description="Carboxylesterase type B" evidence="4">
    <location>
        <begin position="188"/>
        <end position="662"/>
    </location>
</feature>
<dbReference type="PANTHER" id="PTHR43142">
    <property type="entry name" value="CARBOXYLIC ESTER HYDROLASE"/>
    <property type="match status" value="1"/>
</dbReference>
<dbReference type="Pfam" id="PF00135">
    <property type="entry name" value="COesterase"/>
    <property type="match status" value="1"/>
</dbReference>
<dbReference type="ESTHER" id="horwe-a0a1z5sxu4">
    <property type="family name" value="Fungal_carboxylesterase_lipase"/>
</dbReference>
<sequence length="697" mass="75401">MFNAVLVAALGTSYFVYAHPPGWKDDGKWDRWGPDGKHNGVTGHKGVDSDLTIITHDDLYGNKSSRTGAAMVLSTPMTAWQAADACSHLGEQLWHPSESNGDFLRYLSYESQDGPYWISGPEGPVCKTTTARGIQSIARCNERLPVLCTQSAPLSNLTYADNSTTWRTTISSGEQSFTGFRDRFSFRFEGIRYAPEPEAFTYSSLYNGSGHHDALSFGSQCVQAGNLGSTDCLFLNVWTPYLPTSGDAPPEKLKPVMFWIHGGGFTGGTGSDPTFDGGSLVARGDVVVVTINYRLGTLGFLALEDGMTNGNFGLADQITALDWVHEHIKAFGGDPTRITIFGQSAGGASVRALLASPKAIGKFAAAIPQSSLAGSGYAHPYSDYYTISEEVAVAADPILAATGCSNATSAVDCLRGVNPHALANLTTSARFLVQDGTYLVGEELQVTGNGPAAHVPVMMGFMRDDGAAFISYPAANATLTSSLASNGFTNLSMLDIFPTPNGTNQTLNIFNTTSLVATDSFFRCLDEATAYSAALHKVLEPIYFYEFNRSYQLSTYNPNAPVCTPPIEPGYPYGNPDAEYFKCHSGELYYTFGTIVFNGLPIRDDSDIPMSQFTVDTWSSFARTYDPNPDILYLEARGFTNTTAEIARSGSPWAPVDEDHLTLRLMEYPSTQASFDIYAGQDQCRALGFGIDYYERS</sequence>
<dbReference type="InterPro" id="IPR029058">
    <property type="entry name" value="AB_hydrolase_fold"/>
</dbReference>
<keyword evidence="3" id="KW-0732">Signal</keyword>
<keyword evidence="6" id="KW-1185">Reference proteome</keyword>
<name>A0A1Z5SXU4_HORWE</name>
<feature type="chain" id="PRO_5011827966" description="Carboxylic ester hydrolase" evidence="3">
    <location>
        <begin position="19"/>
        <end position="697"/>
    </location>
</feature>
<dbReference type="OrthoDB" id="408631at2759"/>
<keyword evidence="2 3" id="KW-0378">Hydrolase</keyword>
<comment type="caution">
    <text evidence="5">The sequence shown here is derived from an EMBL/GenBank/DDBJ whole genome shotgun (WGS) entry which is preliminary data.</text>
</comment>
<dbReference type="PRINTS" id="PR00878">
    <property type="entry name" value="CHOLNESTRASE"/>
</dbReference>